<evidence type="ECO:0000259" key="12">
    <source>
        <dbReference type="Pfam" id="PF12819"/>
    </source>
</evidence>
<reference evidence="13" key="1">
    <citation type="submission" date="2019-09" db="EMBL/GenBank/DDBJ databases">
        <title>Draft genome information of white flower Hibiscus syriacus.</title>
        <authorList>
            <person name="Kim Y.-M."/>
        </authorList>
    </citation>
    <scope>NUCLEOTIDE SEQUENCE [LARGE SCALE GENOMIC DNA]</scope>
    <source>
        <strain evidence="13">YM2019G1</strain>
    </source>
</reference>
<evidence type="ECO:0000256" key="5">
    <source>
        <dbReference type="ARBA" id="ARBA00022729"/>
    </source>
</evidence>
<feature type="domain" description="Malectin-like" evidence="12">
    <location>
        <begin position="92"/>
        <end position="221"/>
    </location>
</feature>
<dbReference type="PANTHER" id="PTHR34590">
    <property type="entry name" value="OS03G0124300 PROTEIN-RELATED"/>
    <property type="match status" value="1"/>
</dbReference>
<dbReference type="GO" id="GO:0004714">
    <property type="term" value="F:transmembrane receptor protein tyrosine kinase activity"/>
    <property type="evidence" value="ECO:0007669"/>
    <property type="project" value="InterPro"/>
</dbReference>
<evidence type="ECO:0000256" key="3">
    <source>
        <dbReference type="ARBA" id="ARBA00022679"/>
    </source>
</evidence>
<evidence type="ECO:0000313" key="13">
    <source>
        <dbReference type="EMBL" id="KAE8733906.1"/>
    </source>
</evidence>
<dbReference type="PANTHER" id="PTHR34590:SF18">
    <property type="entry name" value="MALECTIN-LIKE DOMAIN-CONTAINING PROTEIN"/>
    <property type="match status" value="1"/>
</dbReference>
<protein>
    <submittedName>
        <fullName evidence="13">RNA-binding protein 18-like isoform X1</fullName>
    </submittedName>
</protein>
<dbReference type="InterPro" id="IPR024788">
    <property type="entry name" value="Malectin-like_Carb-bd_dom"/>
</dbReference>
<evidence type="ECO:0000256" key="1">
    <source>
        <dbReference type="ARBA" id="ARBA00004479"/>
    </source>
</evidence>
<keyword evidence="10" id="KW-0325">Glycoprotein</keyword>
<dbReference type="GO" id="GO:0005524">
    <property type="term" value="F:ATP binding"/>
    <property type="evidence" value="ECO:0007669"/>
    <property type="project" value="UniProtKB-KW"/>
</dbReference>
<evidence type="ECO:0000256" key="8">
    <source>
        <dbReference type="ARBA" id="ARBA00022989"/>
    </source>
</evidence>
<proteinExistence type="predicted"/>
<dbReference type="EMBL" id="VEPZ02000082">
    <property type="protein sequence ID" value="KAE8733906.1"/>
    <property type="molecule type" value="Genomic_DNA"/>
</dbReference>
<feature type="transmembrane region" description="Helical" evidence="11">
    <location>
        <begin position="238"/>
        <end position="262"/>
    </location>
</feature>
<dbReference type="Gene3D" id="2.60.120.430">
    <property type="entry name" value="Galactose-binding lectin"/>
    <property type="match status" value="1"/>
</dbReference>
<gene>
    <name evidence="13" type="ORF">F3Y22_tig00000916pilonHSYRG00246</name>
</gene>
<evidence type="ECO:0000256" key="9">
    <source>
        <dbReference type="ARBA" id="ARBA00023136"/>
    </source>
</evidence>
<dbReference type="GO" id="GO:0016020">
    <property type="term" value="C:membrane"/>
    <property type="evidence" value="ECO:0007669"/>
    <property type="project" value="UniProtKB-SubCell"/>
</dbReference>
<keyword evidence="2" id="KW-0418">Kinase</keyword>
<dbReference type="InterPro" id="IPR045272">
    <property type="entry name" value="ANXUR1/2-like"/>
</dbReference>
<dbReference type="Pfam" id="PF12819">
    <property type="entry name" value="Malectin_like"/>
    <property type="match status" value="1"/>
</dbReference>
<keyword evidence="5" id="KW-0732">Signal</keyword>
<keyword evidence="7" id="KW-0067">ATP-binding</keyword>
<keyword evidence="14" id="KW-1185">Reference proteome</keyword>
<evidence type="ECO:0000313" key="14">
    <source>
        <dbReference type="Proteomes" id="UP000436088"/>
    </source>
</evidence>
<keyword evidence="3" id="KW-0808">Transferase</keyword>
<dbReference type="GO" id="GO:0004674">
    <property type="term" value="F:protein serine/threonine kinase activity"/>
    <property type="evidence" value="ECO:0007669"/>
    <property type="project" value="UniProtKB-KW"/>
</dbReference>
<evidence type="ECO:0000256" key="6">
    <source>
        <dbReference type="ARBA" id="ARBA00022741"/>
    </source>
</evidence>
<keyword evidence="2" id="KW-0723">Serine/threonine-protein kinase</keyword>
<evidence type="ECO:0000256" key="4">
    <source>
        <dbReference type="ARBA" id="ARBA00022692"/>
    </source>
</evidence>
<sequence>MKQNETGTHLVRLHFSPFRVQNFDLSSANFNVLANGFLLLRGDSEFAFVSAIEVFSAPKYFIIDDGARLVNGNGIKSYKNLTSQVPNYQNGGAAREIAPDNVYMTAREMNRDNSTLNGIFNVTWDFPEGSLGDPTLVRLHFCDIVSPALNQLYFNVYINDYSAYRDLDLSMLTVHVLSSPVYLDFVVDLDDSGVTRVSVGPSDLSTPFKIKAILNGAEIMRLVNPIGLHAKSKKRNTWILVLFIVGGFVICCLAAAEVLLMFKCRKKRAKPPRRVESAGWTPLRVYGGSSYSIMSEGTATMSPGRNGSLKLPFVDIQAATNNFDESLIIGMGGFGMVYKGCCEAMCPGVKAGSPGVPD</sequence>
<evidence type="ECO:0000256" key="11">
    <source>
        <dbReference type="SAM" id="Phobius"/>
    </source>
</evidence>
<accession>A0A6A3CXQ5</accession>
<keyword evidence="8 11" id="KW-1133">Transmembrane helix</keyword>
<comment type="subcellular location">
    <subcellularLocation>
        <location evidence="1">Membrane</location>
        <topology evidence="1">Single-pass type I membrane protein</topology>
    </subcellularLocation>
</comment>
<dbReference type="Gene3D" id="3.30.200.20">
    <property type="entry name" value="Phosphorylase Kinase, domain 1"/>
    <property type="match status" value="1"/>
</dbReference>
<name>A0A6A3CXQ5_HIBSY</name>
<dbReference type="Proteomes" id="UP000436088">
    <property type="component" value="Unassembled WGS sequence"/>
</dbReference>
<keyword evidence="9 11" id="KW-0472">Membrane</keyword>
<dbReference type="AlphaFoldDB" id="A0A6A3CXQ5"/>
<comment type="caution">
    <text evidence="13">The sequence shown here is derived from an EMBL/GenBank/DDBJ whole genome shotgun (WGS) entry which is preliminary data.</text>
</comment>
<organism evidence="13 14">
    <name type="scientific">Hibiscus syriacus</name>
    <name type="common">Rose of Sharon</name>
    <dbReference type="NCBI Taxonomy" id="106335"/>
    <lineage>
        <taxon>Eukaryota</taxon>
        <taxon>Viridiplantae</taxon>
        <taxon>Streptophyta</taxon>
        <taxon>Embryophyta</taxon>
        <taxon>Tracheophyta</taxon>
        <taxon>Spermatophyta</taxon>
        <taxon>Magnoliopsida</taxon>
        <taxon>eudicotyledons</taxon>
        <taxon>Gunneridae</taxon>
        <taxon>Pentapetalae</taxon>
        <taxon>rosids</taxon>
        <taxon>malvids</taxon>
        <taxon>Malvales</taxon>
        <taxon>Malvaceae</taxon>
        <taxon>Malvoideae</taxon>
        <taxon>Hibiscus</taxon>
    </lineage>
</organism>
<keyword evidence="6" id="KW-0547">Nucleotide-binding</keyword>
<keyword evidence="4 11" id="KW-0812">Transmembrane</keyword>
<evidence type="ECO:0000256" key="2">
    <source>
        <dbReference type="ARBA" id="ARBA00022527"/>
    </source>
</evidence>
<evidence type="ECO:0000256" key="10">
    <source>
        <dbReference type="ARBA" id="ARBA00023180"/>
    </source>
</evidence>
<evidence type="ECO:0000256" key="7">
    <source>
        <dbReference type="ARBA" id="ARBA00022840"/>
    </source>
</evidence>